<feature type="region of interest" description="Disordered" evidence="1">
    <location>
        <begin position="49"/>
        <end position="78"/>
    </location>
</feature>
<evidence type="ECO:0000313" key="2">
    <source>
        <dbReference type="EMBL" id="CAG5089884.1"/>
    </source>
</evidence>
<dbReference type="Proteomes" id="UP000786811">
    <property type="component" value="Unassembled WGS sequence"/>
</dbReference>
<evidence type="ECO:0000256" key="1">
    <source>
        <dbReference type="SAM" id="MobiDB-lite"/>
    </source>
</evidence>
<reference evidence="2" key="1">
    <citation type="submission" date="2021-04" db="EMBL/GenBank/DDBJ databases">
        <authorList>
            <person name="Chebbi M.A.C M."/>
        </authorList>
    </citation>
    <scope>NUCLEOTIDE SEQUENCE</scope>
</reference>
<dbReference type="OrthoDB" id="8197951at2759"/>
<sequence>MKMEVVLSPGRFGDDGTPFKNEEIREWSRIDRLTGMLERARIETGRWKTKNEDAARSYGKVTDQRERNSVDGSVTQKAHRQVEIFQSKEPGRSVQVVRASQWSSSKVTDVIKKR</sequence>
<protein>
    <submittedName>
        <fullName evidence="2">Uncharacterized protein</fullName>
    </submittedName>
</protein>
<organism evidence="2 3">
    <name type="scientific">Cotesia congregata</name>
    <name type="common">Parasitoid wasp</name>
    <name type="synonym">Apanteles congregatus</name>
    <dbReference type="NCBI Taxonomy" id="51543"/>
    <lineage>
        <taxon>Eukaryota</taxon>
        <taxon>Metazoa</taxon>
        <taxon>Ecdysozoa</taxon>
        <taxon>Arthropoda</taxon>
        <taxon>Hexapoda</taxon>
        <taxon>Insecta</taxon>
        <taxon>Pterygota</taxon>
        <taxon>Neoptera</taxon>
        <taxon>Endopterygota</taxon>
        <taxon>Hymenoptera</taxon>
        <taxon>Apocrita</taxon>
        <taxon>Ichneumonoidea</taxon>
        <taxon>Braconidae</taxon>
        <taxon>Microgastrinae</taxon>
        <taxon>Cotesia</taxon>
    </lineage>
</organism>
<evidence type="ECO:0000313" key="3">
    <source>
        <dbReference type="Proteomes" id="UP000786811"/>
    </source>
</evidence>
<gene>
    <name evidence="2" type="ORF">HICCMSTLAB_LOCUS5416</name>
</gene>
<comment type="caution">
    <text evidence="2">The sequence shown here is derived from an EMBL/GenBank/DDBJ whole genome shotgun (WGS) entry which is preliminary data.</text>
</comment>
<dbReference type="EMBL" id="CAJNRD030001119">
    <property type="protein sequence ID" value="CAG5089884.1"/>
    <property type="molecule type" value="Genomic_DNA"/>
</dbReference>
<accession>A0A8J2HGR8</accession>
<name>A0A8J2HGR8_COTCN</name>
<keyword evidence="3" id="KW-1185">Reference proteome</keyword>
<proteinExistence type="predicted"/>
<dbReference type="AlphaFoldDB" id="A0A8J2HGR8"/>